<dbReference type="Gramene" id="Zm00001eb089950_T001">
    <property type="protein sequence ID" value="Zm00001eb089950_P001"/>
    <property type="gene ID" value="Zm00001eb089950"/>
</dbReference>
<feature type="compositionally biased region" description="Basic and acidic residues" evidence="1">
    <location>
        <begin position="54"/>
        <end position="65"/>
    </location>
</feature>
<evidence type="ECO:0000256" key="1">
    <source>
        <dbReference type="SAM" id="MobiDB-lite"/>
    </source>
</evidence>
<evidence type="ECO:0000313" key="2">
    <source>
        <dbReference type="EnsemblPlants" id="Zm00001eb089950_P001"/>
    </source>
</evidence>
<protein>
    <submittedName>
        <fullName evidence="2">Uncharacterized protein</fullName>
    </submittedName>
</protein>
<organism evidence="2 3">
    <name type="scientific">Zea mays</name>
    <name type="common">Maize</name>
    <dbReference type="NCBI Taxonomy" id="4577"/>
    <lineage>
        <taxon>Eukaryota</taxon>
        <taxon>Viridiplantae</taxon>
        <taxon>Streptophyta</taxon>
        <taxon>Embryophyta</taxon>
        <taxon>Tracheophyta</taxon>
        <taxon>Spermatophyta</taxon>
        <taxon>Magnoliopsida</taxon>
        <taxon>Liliopsida</taxon>
        <taxon>Poales</taxon>
        <taxon>Poaceae</taxon>
        <taxon>PACMAD clade</taxon>
        <taxon>Panicoideae</taxon>
        <taxon>Andropogonodae</taxon>
        <taxon>Andropogoneae</taxon>
        <taxon>Tripsacinae</taxon>
        <taxon>Zea</taxon>
    </lineage>
</organism>
<reference evidence="3" key="1">
    <citation type="submission" date="2015-12" db="EMBL/GenBank/DDBJ databases">
        <title>Update maize B73 reference genome by single molecule sequencing technologies.</title>
        <authorList>
            <consortium name="Maize Genome Sequencing Project"/>
            <person name="Ware D."/>
        </authorList>
    </citation>
    <scope>NUCLEOTIDE SEQUENCE [LARGE SCALE GENOMIC DNA]</scope>
    <source>
        <strain evidence="3">cv. B73</strain>
    </source>
</reference>
<feature type="compositionally biased region" description="Basic and acidic residues" evidence="1">
    <location>
        <begin position="93"/>
        <end position="119"/>
    </location>
</feature>
<dbReference type="InParanoid" id="A0A804MJ63"/>
<evidence type="ECO:0000313" key="3">
    <source>
        <dbReference type="Proteomes" id="UP000007305"/>
    </source>
</evidence>
<feature type="compositionally biased region" description="Basic and acidic residues" evidence="1">
    <location>
        <begin position="37"/>
        <end position="46"/>
    </location>
</feature>
<sequence>MAGKMQGGAPRPEGGTQGLVRAHMGEGVGKWASTVERSARELDGAGKKASARAQENRGEERDELQRGVAGEGRHGCGGARLLQRWNSPLQEGAEGRREASRGRELGDQREKLLDMGSLERRLPSLSRASAIGAAGNRSRWLLEVEDDGQNCSQGEAPAGKMEARASSAAAQPWERGGAWETAGGRRPWRRSCAPRCSREEGDRKKKKVAARGVGE</sequence>
<feature type="region of interest" description="Disordered" evidence="1">
    <location>
        <begin position="1"/>
        <end position="119"/>
    </location>
</feature>
<feature type="region of interest" description="Disordered" evidence="1">
    <location>
        <begin position="149"/>
        <end position="215"/>
    </location>
</feature>
<name>A0A804MJ63_MAIZE</name>
<dbReference type="AlphaFoldDB" id="A0A804MJ63"/>
<proteinExistence type="predicted"/>
<reference evidence="2" key="2">
    <citation type="submission" date="2019-07" db="EMBL/GenBank/DDBJ databases">
        <authorList>
            <person name="Seetharam A."/>
            <person name="Woodhouse M."/>
            <person name="Cannon E."/>
        </authorList>
    </citation>
    <scope>NUCLEOTIDE SEQUENCE [LARGE SCALE GENOMIC DNA]</scope>
    <source>
        <strain evidence="2">cv. B73</strain>
    </source>
</reference>
<accession>A0A804MJ63</accession>
<dbReference type="Proteomes" id="UP000007305">
    <property type="component" value="Chromosome 2"/>
</dbReference>
<reference evidence="2" key="3">
    <citation type="submission" date="2021-05" db="UniProtKB">
        <authorList>
            <consortium name="EnsemblPlants"/>
        </authorList>
    </citation>
    <scope>IDENTIFICATION</scope>
    <source>
        <strain evidence="2">cv. B73</strain>
    </source>
</reference>
<keyword evidence="3" id="KW-1185">Reference proteome</keyword>
<dbReference type="EnsemblPlants" id="Zm00001eb089950_T001">
    <property type="protein sequence ID" value="Zm00001eb089950_P001"/>
    <property type="gene ID" value="Zm00001eb089950"/>
</dbReference>